<evidence type="ECO:0000256" key="5">
    <source>
        <dbReference type="SAM" id="MobiDB-lite"/>
    </source>
</evidence>
<dbReference type="PANTHER" id="PTHR12466">
    <property type="entry name" value="CDC73 DOMAIN PROTEIN"/>
    <property type="match status" value="1"/>
</dbReference>
<dbReference type="InterPro" id="IPR007852">
    <property type="entry name" value="Cdc73/Parafibromin"/>
</dbReference>
<evidence type="ECO:0000313" key="8">
    <source>
        <dbReference type="Proteomes" id="UP000790833"/>
    </source>
</evidence>
<evidence type="ECO:0000259" key="6">
    <source>
        <dbReference type="Pfam" id="PF05179"/>
    </source>
</evidence>
<comment type="similarity">
    <text evidence="2">Belongs to the CDC73 family.</text>
</comment>
<evidence type="ECO:0000313" key="7">
    <source>
        <dbReference type="EMBL" id="KAG7192242.1"/>
    </source>
</evidence>
<evidence type="ECO:0000256" key="3">
    <source>
        <dbReference type="ARBA" id="ARBA00023163"/>
    </source>
</evidence>
<evidence type="ECO:0000256" key="4">
    <source>
        <dbReference type="ARBA" id="ARBA00023242"/>
    </source>
</evidence>
<feature type="compositionally biased region" description="Low complexity" evidence="5">
    <location>
        <begin position="128"/>
        <end position="138"/>
    </location>
</feature>
<feature type="region of interest" description="Disordered" evidence="5">
    <location>
        <begin position="200"/>
        <end position="225"/>
    </location>
</feature>
<evidence type="ECO:0000256" key="2">
    <source>
        <dbReference type="ARBA" id="ARBA00010427"/>
    </source>
</evidence>
<dbReference type="Proteomes" id="UP000790833">
    <property type="component" value="Unassembled WGS sequence"/>
</dbReference>
<keyword evidence="3" id="KW-0804">Transcription</keyword>
<proteinExistence type="inferred from homology"/>
<dbReference type="GO" id="GO:0006368">
    <property type="term" value="P:transcription elongation by RNA polymerase II"/>
    <property type="evidence" value="ECO:0007669"/>
    <property type="project" value="InterPro"/>
</dbReference>
<dbReference type="EMBL" id="JAHMUF010000019">
    <property type="protein sequence ID" value="KAG7192242.1"/>
    <property type="molecule type" value="Genomic_DNA"/>
</dbReference>
<dbReference type="GO" id="GO:0016593">
    <property type="term" value="C:Cdc73/Paf1 complex"/>
    <property type="evidence" value="ECO:0007669"/>
    <property type="project" value="InterPro"/>
</dbReference>
<dbReference type="Gene3D" id="3.40.50.11990">
    <property type="entry name" value="RNA polymerase II accessory factor, Cdc73 C-terminal domain"/>
    <property type="match status" value="1"/>
</dbReference>
<dbReference type="Pfam" id="PF05179">
    <property type="entry name" value="CDC73_C"/>
    <property type="match status" value="1"/>
</dbReference>
<organism evidence="7 8">
    <name type="scientific">Scheffersomyces spartinae</name>
    <dbReference type="NCBI Taxonomy" id="45513"/>
    <lineage>
        <taxon>Eukaryota</taxon>
        <taxon>Fungi</taxon>
        <taxon>Dikarya</taxon>
        <taxon>Ascomycota</taxon>
        <taxon>Saccharomycotina</taxon>
        <taxon>Pichiomycetes</taxon>
        <taxon>Debaryomycetaceae</taxon>
        <taxon>Scheffersomyces</taxon>
    </lineage>
</organism>
<feature type="compositionally biased region" description="Basic and acidic residues" evidence="5">
    <location>
        <begin position="140"/>
        <end position="151"/>
    </location>
</feature>
<dbReference type="PANTHER" id="PTHR12466:SF8">
    <property type="entry name" value="PARAFIBROMIN"/>
    <property type="match status" value="1"/>
</dbReference>
<dbReference type="GeneID" id="66115334"/>
<accession>A0A9P7V6T8</accession>
<sequence>MVNSTALRELRAATANKEAVVLLSGDNEVATIKDATYVKFGKNNDLKYPLDELTNLYIDNEPQTLKAVVFCWLHDKLSIVDYKNQCLEYGIPDFKFVVKTELTTWLNGNSDTNGYIREAEDSKETDGGVKSTTTTTGTISDDHRSKKQKADPVLDRIQNNERESIDHNSALRGTKNIDFGYLVKDANRYIQQLKKALINGKQSSGKHSSSFRSSSDNSNGPKKQPIIIVSPATTALLSLGNVKDFLEKGVFVEPSKSSSSYSRSDNIVIVKHNFENLDSAAQQIMVVDNVDLFTKPEYWDRVIAIFTTGQAWQFSKYKYSQPERLFQKYAGFYLGYLSDVPPKQIKDWNVHEIKVDRGDKRFRDKMIVKDFWAEIEKILLSKGYGKH</sequence>
<feature type="compositionally biased region" description="Low complexity" evidence="5">
    <location>
        <begin position="203"/>
        <end position="218"/>
    </location>
</feature>
<dbReference type="AlphaFoldDB" id="A0A9P7V6T8"/>
<comment type="caution">
    <text evidence="7">The sequence shown here is derived from an EMBL/GenBank/DDBJ whole genome shotgun (WGS) entry which is preliminary data.</text>
</comment>
<keyword evidence="8" id="KW-1185">Reference proteome</keyword>
<protein>
    <submittedName>
        <fullName evidence="7">Accessory factor associated with RNA polymerase II</fullName>
    </submittedName>
</protein>
<feature type="domain" description="Cell division control protein 73 C-terminal" evidence="6">
    <location>
        <begin position="222"/>
        <end position="377"/>
    </location>
</feature>
<feature type="region of interest" description="Disordered" evidence="5">
    <location>
        <begin position="119"/>
        <end position="151"/>
    </location>
</feature>
<dbReference type="OrthoDB" id="2186602at2759"/>
<dbReference type="GO" id="GO:0000993">
    <property type="term" value="F:RNA polymerase II complex binding"/>
    <property type="evidence" value="ECO:0007669"/>
    <property type="project" value="TreeGrafter"/>
</dbReference>
<evidence type="ECO:0000256" key="1">
    <source>
        <dbReference type="ARBA" id="ARBA00004123"/>
    </source>
</evidence>
<dbReference type="GO" id="GO:0032968">
    <property type="term" value="P:positive regulation of transcription elongation by RNA polymerase II"/>
    <property type="evidence" value="ECO:0007669"/>
    <property type="project" value="TreeGrafter"/>
</dbReference>
<comment type="subcellular location">
    <subcellularLocation>
        <location evidence="1">Nucleus</location>
    </subcellularLocation>
</comment>
<dbReference type="RefSeq" id="XP_043047792.1">
    <property type="nucleotide sequence ID" value="XM_043192737.1"/>
</dbReference>
<dbReference type="InterPro" id="IPR031336">
    <property type="entry name" value="CDC73_C"/>
</dbReference>
<gene>
    <name evidence="7" type="primary">CDC73</name>
    <name evidence="7" type="ORF">KQ657_001960</name>
</gene>
<name>A0A9P7V6T8_9ASCO</name>
<keyword evidence="4" id="KW-0539">Nucleus</keyword>
<reference evidence="7" key="1">
    <citation type="submission" date="2021-03" db="EMBL/GenBank/DDBJ databases">
        <authorList>
            <person name="Palmer J.M."/>
        </authorList>
    </citation>
    <scope>NUCLEOTIDE SEQUENCE</scope>
    <source>
        <strain evidence="7">ARV_011</strain>
    </source>
</reference>
<dbReference type="InterPro" id="IPR038103">
    <property type="entry name" value="CDC73_C_sf"/>
</dbReference>